<reference evidence="1" key="1">
    <citation type="submission" date="2021-06" db="EMBL/GenBank/DDBJ databases">
        <authorList>
            <person name="Kallberg Y."/>
            <person name="Tangrot J."/>
            <person name="Rosling A."/>
        </authorList>
    </citation>
    <scope>NUCLEOTIDE SEQUENCE</scope>
    <source>
        <strain evidence="1">MA453B</strain>
    </source>
</reference>
<evidence type="ECO:0000313" key="1">
    <source>
        <dbReference type="EMBL" id="CAG8763071.1"/>
    </source>
</evidence>
<protein>
    <submittedName>
        <fullName evidence="1">9942_t:CDS:1</fullName>
    </submittedName>
</protein>
<accession>A0A9N9J5C1</accession>
<proteinExistence type="predicted"/>
<keyword evidence="2" id="KW-1185">Reference proteome</keyword>
<dbReference type="AlphaFoldDB" id="A0A9N9J5C1"/>
<gene>
    <name evidence="1" type="ORF">DERYTH_LOCUS17997</name>
</gene>
<dbReference type="Proteomes" id="UP000789405">
    <property type="component" value="Unassembled WGS sequence"/>
</dbReference>
<sequence length="67" mass="7784">NFPVLVPMLIEETWENCYIKTYKKYKEAKAQKDRIKILAYSYHLGSLVLACPNILLLKLIEKAENLG</sequence>
<dbReference type="EMBL" id="CAJVPY010017680">
    <property type="protein sequence ID" value="CAG8763071.1"/>
    <property type="molecule type" value="Genomic_DNA"/>
</dbReference>
<evidence type="ECO:0000313" key="2">
    <source>
        <dbReference type="Proteomes" id="UP000789405"/>
    </source>
</evidence>
<dbReference type="OrthoDB" id="10363536at2759"/>
<organism evidence="1 2">
    <name type="scientific">Dentiscutata erythropus</name>
    <dbReference type="NCBI Taxonomy" id="1348616"/>
    <lineage>
        <taxon>Eukaryota</taxon>
        <taxon>Fungi</taxon>
        <taxon>Fungi incertae sedis</taxon>
        <taxon>Mucoromycota</taxon>
        <taxon>Glomeromycotina</taxon>
        <taxon>Glomeromycetes</taxon>
        <taxon>Diversisporales</taxon>
        <taxon>Gigasporaceae</taxon>
        <taxon>Dentiscutata</taxon>
    </lineage>
</organism>
<feature type="non-terminal residue" evidence="1">
    <location>
        <position position="1"/>
    </location>
</feature>
<comment type="caution">
    <text evidence="1">The sequence shown here is derived from an EMBL/GenBank/DDBJ whole genome shotgun (WGS) entry which is preliminary data.</text>
</comment>
<name>A0A9N9J5C1_9GLOM</name>